<organism evidence="2 3">
    <name type="scientific">Nocardioides nanhaiensis</name>
    <dbReference type="NCBI Taxonomy" id="1476871"/>
    <lineage>
        <taxon>Bacteria</taxon>
        <taxon>Bacillati</taxon>
        <taxon>Actinomycetota</taxon>
        <taxon>Actinomycetes</taxon>
        <taxon>Propionibacteriales</taxon>
        <taxon>Nocardioidaceae</taxon>
        <taxon>Nocardioides</taxon>
    </lineage>
</organism>
<name>A0ABP8WUI5_9ACTN</name>
<proteinExistence type="predicted"/>
<dbReference type="InterPro" id="IPR012349">
    <property type="entry name" value="Split_barrel_FMN-bd"/>
</dbReference>
<dbReference type="RefSeq" id="WP_345269188.1">
    <property type="nucleotide sequence ID" value="NZ_BAABIM010000004.1"/>
</dbReference>
<feature type="region of interest" description="Disordered" evidence="1">
    <location>
        <begin position="1"/>
        <end position="27"/>
    </location>
</feature>
<dbReference type="PANTHER" id="PTHR34071">
    <property type="entry name" value="5-NITROIMIDAZOLE ANTIBIOTICS RESISTANCE PROTEIN, NIMA-FAMILY-RELATED PROTEIN-RELATED"/>
    <property type="match status" value="1"/>
</dbReference>
<protein>
    <submittedName>
        <fullName evidence="2">Pyridoxamine 5'-phosphate oxidase family protein</fullName>
    </submittedName>
</protein>
<evidence type="ECO:0000313" key="2">
    <source>
        <dbReference type="EMBL" id="GAA4695786.1"/>
    </source>
</evidence>
<dbReference type="Gene3D" id="2.30.110.10">
    <property type="entry name" value="Electron Transport, Fmn-binding Protein, Chain A"/>
    <property type="match status" value="1"/>
</dbReference>
<accession>A0ABP8WUI5</accession>
<evidence type="ECO:0000256" key="1">
    <source>
        <dbReference type="SAM" id="MobiDB-lite"/>
    </source>
</evidence>
<evidence type="ECO:0000313" key="3">
    <source>
        <dbReference type="Proteomes" id="UP001500621"/>
    </source>
</evidence>
<sequence>MTTDAPLSPTPRTTATRSRHRMHGGPGGRAALLQLLTEAPVAHLGVVVGDHPVVLPVAFAVDPEGPDEGGTLYVHASAAAGWLGAAAGATVCVTVTEVDGLVLARSGFHHSMNYRCAVVIGRARAVTEGRERAHALDLTVDHVVPGRAATLRAPTRRELAATALLAVPLAEASLKTRAGGPVDEPEDVAAGGWAGTVPLHRMVGEVEAATDAVAPVPDDVVAHVERLRARAGERAG</sequence>
<keyword evidence="3" id="KW-1185">Reference proteome</keyword>
<comment type="caution">
    <text evidence="2">The sequence shown here is derived from an EMBL/GenBank/DDBJ whole genome shotgun (WGS) entry which is preliminary data.</text>
</comment>
<dbReference type="InterPro" id="IPR024747">
    <property type="entry name" value="Pyridox_Oxase-rel"/>
</dbReference>
<dbReference type="PANTHER" id="PTHR34071:SF2">
    <property type="entry name" value="FLAVIN-NUCLEOTIDE-BINDING PROTEIN"/>
    <property type="match status" value="1"/>
</dbReference>
<dbReference type="Proteomes" id="UP001500621">
    <property type="component" value="Unassembled WGS sequence"/>
</dbReference>
<reference evidence="3" key="1">
    <citation type="journal article" date="2019" name="Int. J. Syst. Evol. Microbiol.">
        <title>The Global Catalogue of Microorganisms (GCM) 10K type strain sequencing project: providing services to taxonomists for standard genome sequencing and annotation.</title>
        <authorList>
            <consortium name="The Broad Institute Genomics Platform"/>
            <consortium name="The Broad Institute Genome Sequencing Center for Infectious Disease"/>
            <person name="Wu L."/>
            <person name="Ma J."/>
        </authorList>
    </citation>
    <scope>NUCLEOTIDE SEQUENCE [LARGE SCALE GENOMIC DNA]</scope>
    <source>
        <strain evidence="3">JCM 18127</strain>
    </source>
</reference>
<dbReference type="EMBL" id="BAABIM010000004">
    <property type="protein sequence ID" value="GAA4695786.1"/>
    <property type="molecule type" value="Genomic_DNA"/>
</dbReference>
<dbReference type="Pfam" id="PF12900">
    <property type="entry name" value="Pyridox_ox_2"/>
    <property type="match status" value="1"/>
</dbReference>
<dbReference type="SUPFAM" id="SSF50475">
    <property type="entry name" value="FMN-binding split barrel"/>
    <property type="match status" value="1"/>
</dbReference>
<gene>
    <name evidence="2" type="ORF">GCM10023226_37740</name>
</gene>